<reference evidence="1 2" key="1">
    <citation type="submission" date="2012-06" db="EMBL/GenBank/DDBJ databases">
        <title>The complete chromosome of genome of Turneriella parva DSM 21527.</title>
        <authorList>
            <consortium name="US DOE Joint Genome Institute (JGI-PGF)"/>
            <person name="Lucas S."/>
            <person name="Han J."/>
            <person name="Lapidus A."/>
            <person name="Bruce D."/>
            <person name="Goodwin L."/>
            <person name="Pitluck S."/>
            <person name="Peters L."/>
            <person name="Kyrpides N."/>
            <person name="Mavromatis K."/>
            <person name="Ivanova N."/>
            <person name="Mikhailova N."/>
            <person name="Chertkov O."/>
            <person name="Detter J.C."/>
            <person name="Tapia R."/>
            <person name="Han C."/>
            <person name="Land M."/>
            <person name="Hauser L."/>
            <person name="Markowitz V."/>
            <person name="Cheng J.-F."/>
            <person name="Hugenholtz P."/>
            <person name="Woyke T."/>
            <person name="Wu D."/>
            <person name="Gronow S."/>
            <person name="Wellnitz S."/>
            <person name="Brambilla E."/>
            <person name="Klenk H.-P."/>
            <person name="Eisen J.A."/>
        </authorList>
    </citation>
    <scope>NUCLEOTIDE SEQUENCE [LARGE SCALE GENOMIC DNA]</scope>
    <source>
        <strain evidence="2">ATCC BAA-1111 / DSM 21527 / NCTC 11395 / H</strain>
    </source>
</reference>
<dbReference type="KEGG" id="tpx:Turpa_3582"/>
<evidence type="ECO:0000313" key="2">
    <source>
        <dbReference type="Proteomes" id="UP000006048"/>
    </source>
</evidence>
<organism evidence="1 2">
    <name type="scientific">Turneriella parva (strain ATCC BAA-1111 / DSM 21527 / NCTC 11395 / H)</name>
    <name type="common">Leptospira parva</name>
    <dbReference type="NCBI Taxonomy" id="869212"/>
    <lineage>
        <taxon>Bacteria</taxon>
        <taxon>Pseudomonadati</taxon>
        <taxon>Spirochaetota</taxon>
        <taxon>Spirochaetia</taxon>
        <taxon>Leptospirales</taxon>
        <taxon>Leptospiraceae</taxon>
        <taxon>Turneriella</taxon>
    </lineage>
</organism>
<sequence length="302" mass="34412">MFRLILILSGLVLITANIFSADMSIEFVRRLAANKKKYDKLQSESRDQKAANTWQETDNQLQATFKTGNWYTLPNQCAAFRRMHSNRIEIECDLPDLKQPPESYVPKIDFELMSSKLNGKWEDAELDTPYAIKFKLTRKRLMDSALYKSPWQIGYVHTGIEGFTLYVDAFQILGKREVAAEDLNQSGRNGQPLSYKEKVKIMSGEIAPMMQDIDYRPQFISTSKVKGVLSNGLANSCKMPDIEVSKETVNRMQELSIEKNLPLEREDLQSYARYEICSIVNGGVAESPCLDACYERMAGTLD</sequence>
<keyword evidence="2" id="KW-1185">Reference proteome</keyword>
<dbReference type="AlphaFoldDB" id="I4BAA9"/>
<dbReference type="Proteomes" id="UP000006048">
    <property type="component" value="Chromosome"/>
</dbReference>
<dbReference type="HOGENOM" id="CLU_921157_0_0_12"/>
<evidence type="ECO:0000313" key="1">
    <source>
        <dbReference type="EMBL" id="AFM14216.1"/>
    </source>
</evidence>
<name>I4BAA9_TURPD</name>
<accession>I4BAA9</accession>
<dbReference type="STRING" id="869212.Turpa_3582"/>
<dbReference type="RefSeq" id="WP_014804693.1">
    <property type="nucleotide sequence ID" value="NC_018020.1"/>
</dbReference>
<protein>
    <submittedName>
        <fullName evidence="1">Uncharacterized protein</fullName>
    </submittedName>
</protein>
<proteinExistence type="predicted"/>
<dbReference type="EMBL" id="CP002959">
    <property type="protein sequence ID" value="AFM14216.1"/>
    <property type="molecule type" value="Genomic_DNA"/>
</dbReference>
<gene>
    <name evidence="1" type="ordered locus">Turpa_3582</name>
</gene>